<dbReference type="InterPro" id="IPR011010">
    <property type="entry name" value="DNA_brk_join_enz"/>
</dbReference>
<dbReference type="CDD" id="cd00397">
    <property type="entry name" value="DNA_BRE_C"/>
    <property type="match status" value="1"/>
</dbReference>
<evidence type="ECO:0000259" key="2">
    <source>
        <dbReference type="PROSITE" id="PS51898"/>
    </source>
</evidence>
<evidence type="ECO:0000313" key="3">
    <source>
        <dbReference type="EMBL" id="MBJ6800437.1"/>
    </source>
</evidence>
<keyword evidence="1" id="KW-0233">DNA recombination</keyword>
<evidence type="ECO:0000256" key="1">
    <source>
        <dbReference type="ARBA" id="ARBA00023172"/>
    </source>
</evidence>
<accession>A0ABS0YSK3</accession>
<feature type="domain" description="Tyr recombinase" evidence="2">
    <location>
        <begin position="200"/>
        <end position="417"/>
    </location>
</feature>
<reference evidence="3 4" key="1">
    <citation type="submission" date="2020-12" db="EMBL/GenBank/DDBJ databases">
        <title>Geomonas sp. Red259, isolated from paddy soil.</title>
        <authorList>
            <person name="Xu Z."/>
            <person name="Zhang Z."/>
            <person name="Masuda Y."/>
            <person name="Itoh H."/>
            <person name="Senoo K."/>
        </authorList>
    </citation>
    <scope>NUCLEOTIDE SEQUENCE [LARGE SCALE GENOMIC DNA]</scope>
    <source>
        <strain evidence="3 4">Red259</strain>
    </source>
</reference>
<organism evidence="3 4">
    <name type="scientific">Geomonas propionica</name>
    <dbReference type="NCBI Taxonomy" id="2798582"/>
    <lineage>
        <taxon>Bacteria</taxon>
        <taxon>Pseudomonadati</taxon>
        <taxon>Thermodesulfobacteriota</taxon>
        <taxon>Desulfuromonadia</taxon>
        <taxon>Geobacterales</taxon>
        <taxon>Geobacteraceae</taxon>
        <taxon>Geomonas</taxon>
    </lineage>
</organism>
<sequence>MSELLKVKLTKFVTGERFPVVVTATGMPEYYPNIFLTSTLRVEHKQGKTLFNAACAVKDLRYWELLTGVDLVERMLSGQFLELEEAEGLVETLWHSCKSLQQQLDGKWAIALAARSKVCQLDSYRDIRRAAKATAASLLKPGTVAGKLVYVAKYLKFLGKQAVRAAMDSERQIALEHELADLLCAIGRRIPEAHTGYQFAEYQRLGLTYQVESLVREVIEPGHPANPWSKKNQLRNSMIVKVLLNLGIRRGELLNIRIDDIDFRENKISIRRLPDNPDDPRLYEPNVKTLARSLRMNDATANVLHDYIVSERSKFKGARKHDFLVVSSQDGAPLSLSSLNLIFAELRRKVPGIPVDFNCHICRFTWNDRFSDLCDLKGIDAEREKKIRCDIMGWVHTSEMAAVYTKRTAQAAADQYLLICQEEAAGGNLARLINEITSDRI</sequence>
<dbReference type="InterPro" id="IPR002104">
    <property type="entry name" value="Integrase_catalytic"/>
</dbReference>
<dbReference type="InterPro" id="IPR013762">
    <property type="entry name" value="Integrase-like_cat_sf"/>
</dbReference>
<dbReference type="SUPFAM" id="SSF56349">
    <property type="entry name" value="DNA breaking-rejoining enzymes"/>
    <property type="match status" value="1"/>
</dbReference>
<dbReference type="Gene3D" id="1.10.443.10">
    <property type="entry name" value="Intergrase catalytic core"/>
    <property type="match status" value="1"/>
</dbReference>
<comment type="caution">
    <text evidence="3">The sequence shown here is derived from an EMBL/GenBank/DDBJ whole genome shotgun (WGS) entry which is preliminary data.</text>
</comment>
<dbReference type="RefSeq" id="WP_199394946.1">
    <property type="nucleotide sequence ID" value="NZ_JAEMHK010000006.1"/>
</dbReference>
<proteinExistence type="predicted"/>
<dbReference type="Pfam" id="PF00589">
    <property type="entry name" value="Phage_integrase"/>
    <property type="match status" value="1"/>
</dbReference>
<dbReference type="EMBL" id="JAEMHK010000006">
    <property type="protein sequence ID" value="MBJ6800437.1"/>
    <property type="molecule type" value="Genomic_DNA"/>
</dbReference>
<evidence type="ECO:0000313" key="4">
    <source>
        <dbReference type="Proteomes" id="UP000641025"/>
    </source>
</evidence>
<protein>
    <submittedName>
        <fullName evidence="3">Site-specific integrase</fullName>
    </submittedName>
</protein>
<dbReference type="PROSITE" id="PS51898">
    <property type="entry name" value="TYR_RECOMBINASE"/>
    <property type="match status" value="1"/>
</dbReference>
<gene>
    <name evidence="3" type="ORF">JFN90_09850</name>
</gene>
<name>A0ABS0YSK3_9BACT</name>
<keyword evidence="4" id="KW-1185">Reference proteome</keyword>
<dbReference type="Proteomes" id="UP000641025">
    <property type="component" value="Unassembled WGS sequence"/>
</dbReference>